<feature type="chain" id="PRO_5023008261" evidence="1">
    <location>
        <begin position="21"/>
        <end position="300"/>
    </location>
</feature>
<dbReference type="Pfam" id="PF01497">
    <property type="entry name" value="Peripla_BP_2"/>
    <property type="match status" value="1"/>
</dbReference>
<name>A0A511HBT7_9BACT</name>
<keyword evidence="1" id="KW-0732">Signal</keyword>
<dbReference type="SUPFAM" id="SSF53807">
    <property type="entry name" value="Helical backbone' metal receptor"/>
    <property type="match status" value="1"/>
</dbReference>
<dbReference type="RefSeq" id="WP_090484698.1">
    <property type="nucleotide sequence ID" value="NZ_BJVY01000013.1"/>
</dbReference>
<protein>
    <submittedName>
        <fullName evidence="3">Hemin ABC transporter substrate-binding protein</fullName>
    </submittedName>
    <submittedName>
        <fullName evidence="4">Iron complex transport system substrate-binding protein</fullName>
    </submittedName>
</protein>
<dbReference type="Proteomes" id="UP000321224">
    <property type="component" value="Unassembled WGS sequence"/>
</dbReference>
<dbReference type="PANTHER" id="PTHR30535:SF4">
    <property type="entry name" value="HEMIN-BINDING PERIPLASMIC PROTEIN HMUT"/>
    <property type="match status" value="1"/>
</dbReference>
<feature type="signal peptide" evidence="1">
    <location>
        <begin position="1"/>
        <end position="20"/>
    </location>
</feature>
<organism evidence="3 6">
    <name type="scientific">Myxococcus virescens</name>
    <dbReference type="NCBI Taxonomy" id="83456"/>
    <lineage>
        <taxon>Bacteria</taxon>
        <taxon>Pseudomonadati</taxon>
        <taxon>Myxococcota</taxon>
        <taxon>Myxococcia</taxon>
        <taxon>Myxococcales</taxon>
        <taxon>Cystobacterineae</taxon>
        <taxon>Myxococcaceae</taxon>
        <taxon>Myxococcus</taxon>
    </lineage>
</organism>
<comment type="caution">
    <text evidence="3">The sequence shown here is derived from an EMBL/GenBank/DDBJ whole genome shotgun (WGS) entry which is preliminary data.</text>
</comment>
<dbReference type="InterPro" id="IPR002491">
    <property type="entry name" value="ABC_transptr_periplasmic_BD"/>
</dbReference>
<dbReference type="Gene3D" id="3.40.50.1980">
    <property type="entry name" value="Nitrogenase molybdenum iron protein domain"/>
    <property type="match status" value="2"/>
</dbReference>
<evidence type="ECO:0000313" key="3">
    <source>
        <dbReference type="EMBL" id="GEL71018.1"/>
    </source>
</evidence>
<keyword evidence="5" id="KW-1185">Reference proteome</keyword>
<dbReference type="InterPro" id="IPR050902">
    <property type="entry name" value="ABC_Transporter_SBP"/>
</dbReference>
<evidence type="ECO:0000256" key="1">
    <source>
        <dbReference type="SAM" id="SignalP"/>
    </source>
</evidence>
<reference evidence="4 5" key="1">
    <citation type="submission" date="2016-10" db="EMBL/GenBank/DDBJ databases">
        <authorList>
            <person name="Varghese N."/>
            <person name="Submissions S."/>
        </authorList>
    </citation>
    <scope>NUCLEOTIDE SEQUENCE [LARGE SCALE GENOMIC DNA]</scope>
    <source>
        <strain evidence="4 5">DSM 2260</strain>
    </source>
</reference>
<gene>
    <name evidence="3" type="ORF">MVI01_28020</name>
    <name evidence="4" type="ORF">SAMN04488504_101354</name>
</gene>
<proteinExistence type="predicted"/>
<evidence type="ECO:0000259" key="2">
    <source>
        <dbReference type="PROSITE" id="PS50983"/>
    </source>
</evidence>
<reference evidence="3 6" key="2">
    <citation type="submission" date="2019-07" db="EMBL/GenBank/DDBJ databases">
        <title>Whole genome shotgun sequence of Myxococcus virescens NBRC 100334.</title>
        <authorList>
            <person name="Hosoyama A."/>
            <person name="Uohara A."/>
            <person name="Ohji S."/>
            <person name="Ichikawa N."/>
        </authorList>
    </citation>
    <scope>NUCLEOTIDE SEQUENCE [LARGE SCALE GENOMIC DNA]</scope>
    <source>
        <strain evidence="3 6">NBRC 100334</strain>
    </source>
</reference>
<dbReference type="EMBL" id="FNAJ01000001">
    <property type="protein sequence ID" value="SDD30881.1"/>
    <property type="molecule type" value="Genomic_DNA"/>
</dbReference>
<evidence type="ECO:0000313" key="6">
    <source>
        <dbReference type="Proteomes" id="UP000321224"/>
    </source>
</evidence>
<dbReference type="PROSITE" id="PS50983">
    <property type="entry name" value="FE_B12_PBP"/>
    <property type="match status" value="1"/>
</dbReference>
<feature type="domain" description="Fe/B12 periplasmic-binding" evidence="2">
    <location>
        <begin position="42"/>
        <end position="296"/>
    </location>
</feature>
<sequence>MSRASGLSWVFMAVASLAHAAVPAPAKPQAAAAAKAPVNAAKLVTVGPAITETVFALGAGGQVVGVDDTSLALEVARKSPKVGYQRALSSEAIVALGTSQLLASEEAGPPGVLEQLKTVGVDVVVLPNKHTVEATRERIRTLAQRLGKAEQGEALVKQLDADLRKARERTAARKDAKPPRVLALYARGANVLMVAGAGTAAGELVTLSGGVNAIAGYSGHKPLTAEAVVEAAPDFILMPASSLEPVGGEEGLSRTPGLSQVRGWRLITVDDVHFMGLGPHLGKAVSRLQDGYMSPARGRK</sequence>
<dbReference type="EMBL" id="BJVY01000013">
    <property type="protein sequence ID" value="GEL71018.1"/>
    <property type="molecule type" value="Genomic_DNA"/>
</dbReference>
<accession>A0A511HBT7</accession>
<dbReference type="PANTHER" id="PTHR30535">
    <property type="entry name" value="VITAMIN B12-BINDING PROTEIN"/>
    <property type="match status" value="1"/>
</dbReference>
<evidence type="ECO:0000313" key="5">
    <source>
        <dbReference type="Proteomes" id="UP000198717"/>
    </source>
</evidence>
<dbReference type="Proteomes" id="UP000198717">
    <property type="component" value="Unassembled WGS sequence"/>
</dbReference>
<dbReference type="AlphaFoldDB" id="A0A511HBT7"/>
<evidence type="ECO:0000313" key="4">
    <source>
        <dbReference type="EMBL" id="SDD30881.1"/>
    </source>
</evidence>